<dbReference type="OrthoDB" id="1928087at2759"/>
<reference evidence="1 2" key="1">
    <citation type="submission" date="2020-02" db="EMBL/GenBank/DDBJ databases">
        <authorList>
            <person name="Ma Q."/>
            <person name="Huang Y."/>
            <person name="Song X."/>
            <person name="Pei D."/>
        </authorList>
    </citation>
    <scope>NUCLEOTIDE SEQUENCE [LARGE SCALE GENOMIC DNA]</scope>
    <source>
        <strain evidence="1">Sxm20200214</strain>
        <tissue evidence="1">Leaf</tissue>
    </source>
</reference>
<evidence type="ECO:0000313" key="1">
    <source>
        <dbReference type="EMBL" id="KAG2312706.1"/>
    </source>
</evidence>
<name>A0A8X7VJZ2_BRACI</name>
<organism evidence="1 2">
    <name type="scientific">Brassica carinata</name>
    <name type="common">Ethiopian mustard</name>
    <name type="synonym">Abyssinian cabbage</name>
    <dbReference type="NCBI Taxonomy" id="52824"/>
    <lineage>
        <taxon>Eukaryota</taxon>
        <taxon>Viridiplantae</taxon>
        <taxon>Streptophyta</taxon>
        <taxon>Embryophyta</taxon>
        <taxon>Tracheophyta</taxon>
        <taxon>Spermatophyta</taxon>
        <taxon>Magnoliopsida</taxon>
        <taxon>eudicotyledons</taxon>
        <taxon>Gunneridae</taxon>
        <taxon>Pentapetalae</taxon>
        <taxon>rosids</taxon>
        <taxon>malvids</taxon>
        <taxon>Brassicales</taxon>
        <taxon>Brassicaceae</taxon>
        <taxon>Brassiceae</taxon>
        <taxon>Brassica</taxon>
    </lineage>
</organism>
<comment type="caution">
    <text evidence="1">The sequence shown here is derived from an EMBL/GenBank/DDBJ whole genome shotgun (WGS) entry which is preliminary data.</text>
</comment>
<keyword evidence="2" id="KW-1185">Reference proteome</keyword>
<evidence type="ECO:0000313" key="2">
    <source>
        <dbReference type="Proteomes" id="UP000886595"/>
    </source>
</evidence>
<dbReference type="Proteomes" id="UP000886595">
    <property type="component" value="Unassembled WGS sequence"/>
</dbReference>
<dbReference type="EMBL" id="JAAMPC010000005">
    <property type="protein sequence ID" value="KAG2312706.1"/>
    <property type="molecule type" value="Genomic_DNA"/>
</dbReference>
<gene>
    <name evidence="1" type="ORF">Bca52824_024263</name>
</gene>
<accession>A0A8X7VJZ2</accession>
<sequence>MDSCDEHLPCYSEIMDQLEKECVLSRTGKNTYVLNGDEVARVRHLGDVSRTGFAGGTGTARVRLGNVPNTCAMYPGRRD</sequence>
<proteinExistence type="predicted"/>
<dbReference type="AlphaFoldDB" id="A0A8X7VJZ2"/>
<protein>
    <submittedName>
        <fullName evidence="1">Uncharacterized protein</fullName>
    </submittedName>
</protein>